<proteinExistence type="predicted"/>
<dbReference type="GO" id="GO:0005771">
    <property type="term" value="C:multivesicular body"/>
    <property type="evidence" value="ECO:0007669"/>
    <property type="project" value="TreeGrafter"/>
</dbReference>
<evidence type="ECO:0008006" key="4">
    <source>
        <dbReference type="Google" id="ProtNLM"/>
    </source>
</evidence>
<feature type="compositionally biased region" description="Polar residues" evidence="1">
    <location>
        <begin position="53"/>
        <end position="80"/>
    </location>
</feature>
<protein>
    <recommendedName>
        <fullName evidence="4">Vta1 C-terminal domain-containing protein</fullName>
    </recommendedName>
</protein>
<gene>
    <name evidence="2" type="ORF">SAY87_031667</name>
</gene>
<dbReference type="EMBL" id="JAXIOK010000005">
    <property type="protein sequence ID" value="KAK4771135.1"/>
    <property type="molecule type" value="Genomic_DNA"/>
</dbReference>
<evidence type="ECO:0000313" key="2">
    <source>
        <dbReference type="EMBL" id="KAK4771135.1"/>
    </source>
</evidence>
<evidence type="ECO:0000313" key="3">
    <source>
        <dbReference type="Proteomes" id="UP001345219"/>
    </source>
</evidence>
<organism evidence="2 3">
    <name type="scientific">Trapa incisa</name>
    <dbReference type="NCBI Taxonomy" id="236973"/>
    <lineage>
        <taxon>Eukaryota</taxon>
        <taxon>Viridiplantae</taxon>
        <taxon>Streptophyta</taxon>
        <taxon>Embryophyta</taxon>
        <taxon>Tracheophyta</taxon>
        <taxon>Spermatophyta</taxon>
        <taxon>Magnoliopsida</taxon>
        <taxon>eudicotyledons</taxon>
        <taxon>Gunneridae</taxon>
        <taxon>Pentapetalae</taxon>
        <taxon>rosids</taxon>
        <taxon>malvids</taxon>
        <taxon>Myrtales</taxon>
        <taxon>Lythraceae</taxon>
        <taxon>Trapa</taxon>
    </lineage>
</organism>
<dbReference type="PANTHER" id="PTHR46009">
    <property type="entry name" value="VACUOLAR PROTEIN SORTING-ASSOCIATED PROTEIN VTA1 HOMOLOG"/>
    <property type="match status" value="1"/>
</dbReference>
<sequence length="125" mass="13431">MILLTTKVLRPPIFHQTKDIGNVDMFPNMHAPHESESQRIGNPKLPCRGSVPQYASPSSGRTNGSVSSESAPSPTPAQAYQYDSSYHKAARFAVGALAFDDVSVSVAVDYLKKSLELLTIPSAGQ</sequence>
<dbReference type="AlphaFoldDB" id="A0AAN7KQM0"/>
<name>A0AAN7KQM0_9MYRT</name>
<accession>A0AAN7KQM0</accession>
<evidence type="ECO:0000256" key="1">
    <source>
        <dbReference type="SAM" id="MobiDB-lite"/>
    </source>
</evidence>
<dbReference type="InterPro" id="IPR044538">
    <property type="entry name" value="Vta1-like"/>
</dbReference>
<dbReference type="Gene3D" id="1.20.5.420">
    <property type="entry name" value="Immunoglobulin FC, subunit C"/>
    <property type="match status" value="1"/>
</dbReference>
<reference evidence="2 3" key="1">
    <citation type="journal article" date="2023" name="Hortic Res">
        <title>Pangenome of water caltrop reveals structural variations and asymmetric subgenome divergence after allopolyploidization.</title>
        <authorList>
            <person name="Zhang X."/>
            <person name="Chen Y."/>
            <person name="Wang L."/>
            <person name="Yuan Y."/>
            <person name="Fang M."/>
            <person name="Shi L."/>
            <person name="Lu R."/>
            <person name="Comes H.P."/>
            <person name="Ma Y."/>
            <person name="Chen Y."/>
            <person name="Huang G."/>
            <person name="Zhou Y."/>
            <person name="Zheng Z."/>
            <person name="Qiu Y."/>
        </authorList>
    </citation>
    <scope>NUCLEOTIDE SEQUENCE [LARGE SCALE GENOMIC DNA]</scope>
    <source>
        <tissue evidence="2">Roots</tissue>
    </source>
</reference>
<dbReference type="GO" id="GO:0032511">
    <property type="term" value="P:late endosome to vacuole transport via multivesicular body sorting pathway"/>
    <property type="evidence" value="ECO:0007669"/>
    <property type="project" value="InterPro"/>
</dbReference>
<comment type="caution">
    <text evidence="2">The sequence shown here is derived from an EMBL/GenBank/DDBJ whole genome shotgun (WGS) entry which is preliminary data.</text>
</comment>
<dbReference type="PANTHER" id="PTHR46009:SF1">
    <property type="entry name" value="VACUOLAR PROTEIN SORTING-ASSOCIATED PROTEIN VTA1 HOMOLOG"/>
    <property type="match status" value="1"/>
</dbReference>
<dbReference type="Proteomes" id="UP001345219">
    <property type="component" value="Chromosome 24"/>
</dbReference>
<keyword evidence="3" id="KW-1185">Reference proteome</keyword>
<feature type="region of interest" description="Disordered" evidence="1">
    <location>
        <begin position="24"/>
        <end position="80"/>
    </location>
</feature>